<dbReference type="Gene3D" id="1.10.3730.20">
    <property type="match status" value="1"/>
</dbReference>
<feature type="transmembrane region" description="Helical" evidence="1">
    <location>
        <begin position="144"/>
        <end position="162"/>
    </location>
</feature>
<dbReference type="Proteomes" id="UP000501168">
    <property type="component" value="Chromosome"/>
</dbReference>
<gene>
    <name evidence="2" type="ORF">IPMB12_02130</name>
</gene>
<dbReference type="EMBL" id="CP050253">
    <property type="protein sequence ID" value="QIQ20585.1"/>
    <property type="molecule type" value="Genomic_DNA"/>
</dbReference>
<sequence length="340" mass="36928">MRRTKDGVIQAITSGILWASYSITLFSVLSPFNGDTGTLDSAKGIMFIILSAIGIAWIDALITGVFEIGYCYQQGKFKTFLKELKSPSLFKIMPAALFAGPLGLVPFAIASRYSVSVAMSITAFYPVLGSIIALFWFKDRLSPVKFLGILFAVSGIVVISGFSGLHIIGIVLAIVASVGYSLELVFGYRLMAEDVDPVVSLALKQVSAIIIYTIMMIILLVIPGNFEFFTNLVSMIDFNTEFDFTHGVLGNTTFIILVFILASFFNAAAYVFYFRGMNNAGVSTASSLNIAYGIWTIIILALPPFFMTPAISSVIGAVLTFTGSVIVIIESNRLEKKYKS</sequence>
<evidence type="ECO:0008006" key="4">
    <source>
        <dbReference type="Google" id="ProtNLM"/>
    </source>
</evidence>
<dbReference type="SUPFAM" id="SSF103481">
    <property type="entry name" value="Multidrug resistance efflux transporter EmrE"/>
    <property type="match status" value="1"/>
</dbReference>
<feature type="transmembrane region" description="Helical" evidence="1">
    <location>
        <begin position="89"/>
        <end position="109"/>
    </location>
</feature>
<feature type="transmembrane region" description="Helical" evidence="1">
    <location>
        <begin position="115"/>
        <end position="137"/>
    </location>
</feature>
<keyword evidence="1" id="KW-0812">Transmembrane</keyword>
<keyword evidence="1" id="KW-1133">Transmembrane helix</keyword>
<evidence type="ECO:0000256" key="1">
    <source>
        <dbReference type="SAM" id="Phobius"/>
    </source>
</evidence>
<name>A0A6G9I8P5_9GAMM</name>
<feature type="transmembrane region" description="Helical" evidence="1">
    <location>
        <begin position="12"/>
        <end position="32"/>
    </location>
</feature>
<reference evidence="2 3" key="1">
    <citation type="submission" date="2020-03" db="EMBL/GenBank/DDBJ databases">
        <title>Complete genome sequence of Orbus sp. IPMB12 (BCRC 80908).</title>
        <authorList>
            <person name="Lo W.-S."/>
            <person name="Chang T.-H."/>
            <person name="Kuo C.-H."/>
        </authorList>
    </citation>
    <scope>NUCLEOTIDE SEQUENCE [LARGE SCALE GENOMIC DNA]</scope>
    <source>
        <strain evidence="2 3">IPMB12</strain>
    </source>
</reference>
<protein>
    <recommendedName>
        <fullName evidence="4">EamA-like transporter family protein</fullName>
    </recommendedName>
</protein>
<feature type="transmembrane region" description="Helical" evidence="1">
    <location>
        <begin position="285"/>
        <end position="305"/>
    </location>
</feature>
<dbReference type="InterPro" id="IPR037185">
    <property type="entry name" value="EmrE-like"/>
</dbReference>
<keyword evidence="3" id="KW-1185">Reference proteome</keyword>
<dbReference type="AlphaFoldDB" id="A0A6G9I8P5"/>
<dbReference type="RefSeq" id="WP_166914493.1">
    <property type="nucleotide sequence ID" value="NZ_CP050253.1"/>
</dbReference>
<feature type="transmembrane region" description="Helical" evidence="1">
    <location>
        <begin position="248"/>
        <end position="273"/>
    </location>
</feature>
<feature type="transmembrane region" description="Helical" evidence="1">
    <location>
        <begin position="168"/>
        <end position="188"/>
    </location>
</feature>
<organism evidence="2 3">
    <name type="scientific">Zophobihabitans entericus</name>
    <dbReference type="NCBI Taxonomy" id="1635327"/>
    <lineage>
        <taxon>Bacteria</taxon>
        <taxon>Pseudomonadati</taxon>
        <taxon>Pseudomonadota</taxon>
        <taxon>Gammaproteobacteria</taxon>
        <taxon>Orbales</taxon>
        <taxon>Orbaceae</taxon>
        <taxon>Zophobihabitans</taxon>
    </lineage>
</organism>
<accession>A0A6G9I8P5</accession>
<keyword evidence="1" id="KW-0472">Membrane</keyword>
<feature type="transmembrane region" description="Helical" evidence="1">
    <location>
        <begin position="311"/>
        <end position="329"/>
    </location>
</feature>
<feature type="transmembrane region" description="Helical" evidence="1">
    <location>
        <begin position="44"/>
        <end position="68"/>
    </location>
</feature>
<feature type="transmembrane region" description="Helical" evidence="1">
    <location>
        <begin position="209"/>
        <end position="228"/>
    </location>
</feature>
<proteinExistence type="predicted"/>
<dbReference type="InParanoid" id="A0A6G9I8P5"/>
<dbReference type="KEGG" id="orb:IPMB12_02130"/>
<evidence type="ECO:0000313" key="3">
    <source>
        <dbReference type="Proteomes" id="UP000501168"/>
    </source>
</evidence>
<evidence type="ECO:0000313" key="2">
    <source>
        <dbReference type="EMBL" id="QIQ20585.1"/>
    </source>
</evidence>